<name>A0A4Q8QH03_9FLAO</name>
<sequence length="311" mass="34339">MRKVKWTGVYPAVTTKFKSNGDLDIPMFLKNIEFQTEAGVDGIIIGGSLGESSTITHDERLTLTQVALEAFGDKIDVIMNVAEGATEKAIELVKAADAIGVHGFMLLPPMMYKPTEQEVADYIKAVATSTESPIMLYNNPVDYKIEITLGIFEQLIPLKNIQAVKESTRDISNVTRLKNAFGGRFKILCGVDTLAMEELLMGADGWVAGLVDAFPAETVAIYRLVKAGRIDEALQIYRWFLPILELDISPQLVQNIKLAEVITGIGTEDVRPPRQVLTGEERKRVLDILEKGMATRPKLPDYLSIEVDSVI</sequence>
<reference evidence="5 6" key="1">
    <citation type="submission" date="2019-02" db="EMBL/GenBank/DDBJ databases">
        <title>Draft genome sequence of Muricauda sp. 176CP4-71.</title>
        <authorList>
            <person name="Park J.-S."/>
        </authorList>
    </citation>
    <scope>NUCLEOTIDE SEQUENCE [LARGE SCALE GENOMIC DNA]</scope>
    <source>
        <strain evidence="5 6">176CP4-71</strain>
    </source>
</reference>
<dbReference type="Pfam" id="PF00701">
    <property type="entry name" value="DHDPS"/>
    <property type="match status" value="1"/>
</dbReference>
<protein>
    <submittedName>
        <fullName evidence="5">Dihydrodipicolinate synthase family protein</fullName>
    </submittedName>
</protein>
<dbReference type="Gene3D" id="3.20.20.70">
    <property type="entry name" value="Aldolase class I"/>
    <property type="match status" value="1"/>
</dbReference>
<proteinExistence type="inferred from homology"/>
<dbReference type="OrthoDB" id="9778880at2"/>
<dbReference type="PANTHER" id="PTHR12128">
    <property type="entry name" value="DIHYDRODIPICOLINATE SYNTHASE"/>
    <property type="match status" value="1"/>
</dbReference>
<dbReference type="InterPro" id="IPR002220">
    <property type="entry name" value="DapA-like"/>
</dbReference>
<dbReference type="PANTHER" id="PTHR12128:SF72">
    <property type="entry name" value="DIHYDRODIPICOLINATE SYNTHASE"/>
    <property type="match status" value="1"/>
</dbReference>
<dbReference type="AlphaFoldDB" id="A0A4Q8QH03"/>
<accession>A0A4Q8QH03</accession>
<evidence type="ECO:0000313" key="6">
    <source>
        <dbReference type="Proteomes" id="UP000291981"/>
    </source>
</evidence>
<comment type="similarity">
    <text evidence="2">Belongs to the DapA family.</text>
</comment>
<evidence type="ECO:0000256" key="2">
    <source>
        <dbReference type="PIRNR" id="PIRNR001365"/>
    </source>
</evidence>
<keyword evidence="1 2" id="KW-0456">Lyase</keyword>
<comment type="caution">
    <text evidence="5">The sequence shown here is derived from an EMBL/GenBank/DDBJ whole genome shotgun (WGS) entry which is preliminary data.</text>
</comment>
<evidence type="ECO:0000256" key="1">
    <source>
        <dbReference type="ARBA" id="ARBA00023239"/>
    </source>
</evidence>
<dbReference type="EMBL" id="SGIU01000001">
    <property type="protein sequence ID" value="TAI48528.1"/>
    <property type="molecule type" value="Genomic_DNA"/>
</dbReference>
<dbReference type="SMART" id="SM01130">
    <property type="entry name" value="DHDPS"/>
    <property type="match status" value="1"/>
</dbReference>
<evidence type="ECO:0000256" key="3">
    <source>
        <dbReference type="PIRSR" id="PIRSR001365-1"/>
    </source>
</evidence>
<evidence type="ECO:0000256" key="4">
    <source>
        <dbReference type="PIRSR" id="PIRSR001365-2"/>
    </source>
</evidence>
<keyword evidence="6" id="KW-1185">Reference proteome</keyword>
<dbReference type="SUPFAM" id="SSF51569">
    <property type="entry name" value="Aldolase"/>
    <property type="match status" value="1"/>
</dbReference>
<organism evidence="5 6">
    <name type="scientific">Flagellimonas allohymeniacidonis</name>
    <dbReference type="NCBI Taxonomy" id="2517819"/>
    <lineage>
        <taxon>Bacteria</taxon>
        <taxon>Pseudomonadati</taxon>
        <taxon>Bacteroidota</taxon>
        <taxon>Flavobacteriia</taxon>
        <taxon>Flavobacteriales</taxon>
        <taxon>Flavobacteriaceae</taxon>
        <taxon>Flagellimonas</taxon>
    </lineage>
</organism>
<dbReference type="InterPro" id="IPR013785">
    <property type="entry name" value="Aldolase_TIM"/>
</dbReference>
<evidence type="ECO:0000313" key="5">
    <source>
        <dbReference type="EMBL" id="TAI48528.1"/>
    </source>
</evidence>
<dbReference type="CDD" id="cd00408">
    <property type="entry name" value="DHDPS-like"/>
    <property type="match status" value="1"/>
</dbReference>
<dbReference type="PRINTS" id="PR00146">
    <property type="entry name" value="DHPICSNTHASE"/>
</dbReference>
<feature type="binding site" evidence="4">
    <location>
        <position position="207"/>
    </location>
    <ligand>
        <name>pyruvate</name>
        <dbReference type="ChEBI" id="CHEBI:15361"/>
    </ligand>
</feature>
<feature type="active site" description="Schiff-base intermediate with substrate" evidence="3">
    <location>
        <position position="165"/>
    </location>
</feature>
<dbReference type="PIRSF" id="PIRSF001365">
    <property type="entry name" value="DHDPS"/>
    <property type="match status" value="1"/>
</dbReference>
<gene>
    <name evidence="5" type="ORF">EW142_01620</name>
</gene>
<feature type="active site" description="Proton donor/acceptor" evidence="3">
    <location>
        <position position="137"/>
    </location>
</feature>
<dbReference type="GO" id="GO:0008840">
    <property type="term" value="F:4-hydroxy-tetrahydrodipicolinate synthase activity"/>
    <property type="evidence" value="ECO:0007669"/>
    <property type="project" value="TreeGrafter"/>
</dbReference>
<dbReference type="Proteomes" id="UP000291981">
    <property type="component" value="Unassembled WGS sequence"/>
</dbReference>
<dbReference type="RefSeq" id="WP_130608720.1">
    <property type="nucleotide sequence ID" value="NZ_SGIU01000001.1"/>
</dbReference>